<evidence type="ECO:0000256" key="2">
    <source>
        <dbReference type="SAM" id="Phobius"/>
    </source>
</evidence>
<protein>
    <submittedName>
        <fullName evidence="3">Uncharacterized protein</fullName>
    </submittedName>
</protein>
<proteinExistence type="predicted"/>
<dbReference type="Proteomes" id="UP000823941">
    <property type="component" value="Chromosome 18"/>
</dbReference>
<comment type="caution">
    <text evidence="3">The sequence shown here is derived from an EMBL/GenBank/DDBJ whole genome shotgun (WGS) entry which is preliminary data.</text>
</comment>
<feature type="compositionally biased region" description="Basic and acidic residues" evidence="1">
    <location>
        <begin position="79"/>
        <end position="88"/>
    </location>
</feature>
<keyword evidence="2" id="KW-0472">Membrane</keyword>
<evidence type="ECO:0000313" key="3">
    <source>
        <dbReference type="EMBL" id="KAG7302139.1"/>
    </source>
</evidence>
<evidence type="ECO:0000256" key="1">
    <source>
        <dbReference type="SAM" id="MobiDB-lite"/>
    </source>
</evidence>
<keyword evidence="4" id="KW-1185">Reference proteome</keyword>
<gene>
    <name evidence="3" type="ORF">JYU34_013610</name>
</gene>
<keyword evidence="2" id="KW-0812">Transmembrane</keyword>
<feature type="transmembrane region" description="Helical" evidence="2">
    <location>
        <begin position="30"/>
        <end position="48"/>
    </location>
</feature>
<keyword evidence="2" id="KW-1133">Transmembrane helix</keyword>
<accession>A0ABQ7QAI0</accession>
<feature type="compositionally biased region" description="Basic and acidic residues" evidence="1">
    <location>
        <begin position="98"/>
        <end position="125"/>
    </location>
</feature>
<feature type="region of interest" description="Disordered" evidence="1">
    <location>
        <begin position="79"/>
        <end position="125"/>
    </location>
</feature>
<name>A0ABQ7QAI0_PLUXY</name>
<dbReference type="EMBL" id="JAHIBW010000018">
    <property type="protein sequence ID" value="KAG7302139.1"/>
    <property type="molecule type" value="Genomic_DNA"/>
</dbReference>
<evidence type="ECO:0000313" key="4">
    <source>
        <dbReference type="Proteomes" id="UP000823941"/>
    </source>
</evidence>
<organism evidence="3 4">
    <name type="scientific">Plutella xylostella</name>
    <name type="common">Diamondback moth</name>
    <name type="synonym">Plutella maculipennis</name>
    <dbReference type="NCBI Taxonomy" id="51655"/>
    <lineage>
        <taxon>Eukaryota</taxon>
        <taxon>Metazoa</taxon>
        <taxon>Ecdysozoa</taxon>
        <taxon>Arthropoda</taxon>
        <taxon>Hexapoda</taxon>
        <taxon>Insecta</taxon>
        <taxon>Pterygota</taxon>
        <taxon>Neoptera</taxon>
        <taxon>Endopterygota</taxon>
        <taxon>Lepidoptera</taxon>
        <taxon>Glossata</taxon>
        <taxon>Ditrysia</taxon>
        <taxon>Yponomeutoidea</taxon>
        <taxon>Plutellidae</taxon>
        <taxon>Plutella</taxon>
    </lineage>
</organism>
<reference evidence="3 4" key="1">
    <citation type="submission" date="2021-06" db="EMBL/GenBank/DDBJ databases">
        <title>A haploid diamondback moth (Plutella xylostella L.) genome assembly resolves 31 chromosomes and identifies a diamide resistance mutation.</title>
        <authorList>
            <person name="Ward C.M."/>
            <person name="Perry K.D."/>
            <person name="Baker G."/>
            <person name="Powis K."/>
            <person name="Heckel D.G."/>
            <person name="Baxter S.W."/>
        </authorList>
    </citation>
    <scope>NUCLEOTIDE SEQUENCE [LARGE SCALE GENOMIC DNA]</scope>
    <source>
        <strain evidence="3 4">LV</strain>
        <tissue evidence="3">Single pupa</tissue>
    </source>
</reference>
<sequence length="125" mass="14128">MTVGNVLSQMGIGTKHAADSSYHSYGKKNHAAMSALTLLAFLFFLHILQQCLREHMQSMSTPQVMIMTAGREGEQKLSKINTKMDKSGVTEIDTTTQRAKERIKNKSHRQRDDERKRDENGGKMC</sequence>